<comment type="caution">
    <text evidence="1">The sequence shown here is derived from an EMBL/GenBank/DDBJ whole genome shotgun (WGS) entry which is preliminary data.</text>
</comment>
<protein>
    <submittedName>
        <fullName evidence="1">Four helix bundle protein</fullName>
    </submittedName>
</protein>
<dbReference type="NCBIfam" id="TIGR02436">
    <property type="entry name" value="four helix bundle protein"/>
    <property type="match status" value="1"/>
</dbReference>
<dbReference type="Gene3D" id="1.20.1440.60">
    <property type="entry name" value="23S rRNA-intervening sequence"/>
    <property type="match status" value="1"/>
</dbReference>
<evidence type="ECO:0000313" key="1">
    <source>
        <dbReference type="EMBL" id="NML70343.1"/>
    </source>
</evidence>
<dbReference type="SUPFAM" id="SSF158446">
    <property type="entry name" value="IVS-encoded protein-like"/>
    <property type="match status" value="1"/>
</dbReference>
<dbReference type="EMBL" id="JABBGI010000012">
    <property type="protein sequence ID" value="NML70343.1"/>
    <property type="molecule type" value="Genomic_DNA"/>
</dbReference>
<dbReference type="InterPro" id="IPR012657">
    <property type="entry name" value="23S_rRNA-intervening_sequence"/>
</dbReference>
<dbReference type="AlphaFoldDB" id="A0A7Y0AN14"/>
<dbReference type="PANTHER" id="PTHR38471">
    <property type="entry name" value="FOUR HELIX BUNDLE PROTEIN"/>
    <property type="match status" value="1"/>
</dbReference>
<evidence type="ECO:0000313" key="2">
    <source>
        <dbReference type="Proteomes" id="UP000544054"/>
    </source>
</evidence>
<organism evidence="1 2">
    <name type="scientific">Chryseobacterium antibioticum</name>
    <dbReference type="NCBI Taxonomy" id="2728847"/>
    <lineage>
        <taxon>Bacteria</taxon>
        <taxon>Pseudomonadati</taxon>
        <taxon>Bacteroidota</taxon>
        <taxon>Flavobacteriia</taxon>
        <taxon>Flavobacteriales</taxon>
        <taxon>Weeksellaceae</taxon>
        <taxon>Chryseobacterium group</taxon>
        <taxon>Chryseobacterium</taxon>
    </lineage>
</organism>
<dbReference type="RefSeq" id="WP_169234871.1">
    <property type="nucleotide sequence ID" value="NZ_JABBGI010000012.1"/>
</dbReference>
<name>A0A7Y0AN14_9FLAO</name>
<dbReference type="InterPro" id="IPR036583">
    <property type="entry name" value="23S_rRNA_IVS_sf"/>
</dbReference>
<dbReference type="Proteomes" id="UP000544054">
    <property type="component" value="Unassembled WGS sequence"/>
</dbReference>
<dbReference type="CDD" id="cd16377">
    <property type="entry name" value="23S_rRNA_IVP_like"/>
    <property type="match status" value="1"/>
</dbReference>
<sequence length="123" mass="14192">MSRDYTQLEVWNEGRKLVVLLDSFIQKNPKKEWSDLTGHIRRAVTSVPSNIAEGCKSQTSEDTLQFLHIAGGSLYELETQLYGSLDQNYISKKDFEKVTSKILLCKKLISGFTNYYKKIEHEK</sequence>
<keyword evidence="2" id="KW-1185">Reference proteome</keyword>
<gene>
    <name evidence="1" type="ORF">HHL23_11090</name>
</gene>
<dbReference type="Pfam" id="PF05635">
    <property type="entry name" value="23S_rRNA_IVP"/>
    <property type="match status" value="1"/>
</dbReference>
<dbReference type="PANTHER" id="PTHR38471:SF2">
    <property type="entry name" value="FOUR HELIX BUNDLE PROTEIN"/>
    <property type="match status" value="1"/>
</dbReference>
<reference evidence="1 2" key="1">
    <citation type="submission" date="2020-04" db="EMBL/GenBank/DDBJ databases">
        <title>Chryseobacterium sp. RP-3-3 sp. nov., isolated from Jeju soil.</title>
        <authorList>
            <person name="Dahal R.H."/>
        </authorList>
    </citation>
    <scope>NUCLEOTIDE SEQUENCE [LARGE SCALE GENOMIC DNA]</scope>
    <source>
        <strain evidence="1 2">RP-3-3</strain>
    </source>
</reference>
<proteinExistence type="predicted"/>
<accession>A0A7Y0AN14</accession>